<dbReference type="EMBL" id="JBBKZU010000025">
    <property type="protein sequence ID" value="MEJ8815857.1"/>
    <property type="molecule type" value="Genomic_DNA"/>
</dbReference>
<protein>
    <submittedName>
        <fullName evidence="2">CoA transferase</fullName>
        <ecNumber evidence="2">2.8.3.-</ecNumber>
    </submittedName>
</protein>
<keyword evidence="3" id="KW-1185">Reference proteome</keyword>
<dbReference type="RefSeq" id="WP_340361053.1">
    <property type="nucleotide sequence ID" value="NZ_JBBKZU010000025.1"/>
</dbReference>
<dbReference type="InterPro" id="IPR044855">
    <property type="entry name" value="CoA-Trfase_III_dom3_sf"/>
</dbReference>
<sequence>MPSTPKPQGALHGVRILDMATVLAAPVGATLCADHGAEVVKLELPDGSDALRGLQPVKNGVPLWWKVANRGKQGITLDVRKPKGREILLSMLPEFDVLVENFRTGTMARWGLDTETLHRANPRLIVIRLTGFGQTGPYKERPGFARIFEAMSGFTNLTGEAGGPPLHSNYPIGDYIAGLFCAFAIAMEVARLRGDPEAPGTEVDLAATEALFRLLDPLPVEHEQMDFVRGPSGNRASYTAPSNMYRSRDGVWLSLVASSNAIFARTCDAVGLAGWASDPRFATNPARVENLDELDGALVRWFAGHDYAHIAGKLEAGGIPFSKVYSIEDIRSDPHFAERGAIVRMADPELGSVPGPCIVPRVAGHEPAIPRTGPSPGEHNEAIYGRFGLGPEELALLREQKVI</sequence>
<dbReference type="Pfam" id="PF02515">
    <property type="entry name" value="CoA_transf_3"/>
    <property type="match status" value="1"/>
</dbReference>
<gene>
    <name evidence="2" type="ORF">WKW77_32675</name>
</gene>
<dbReference type="Gene3D" id="3.30.1540.10">
    <property type="entry name" value="formyl-coa transferase, domain 3"/>
    <property type="match status" value="1"/>
</dbReference>
<dbReference type="EC" id="2.8.3.-" evidence="2"/>
<dbReference type="InterPro" id="IPR050509">
    <property type="entry name" value="CoA-transferase_III"/>
</dbReference>
<organism evidence="2 3">
    <name type="scientific">Variovorax ureilyticus</name>
    <dbReference type="NCBI Taxonomy" id="1836198"/>
    <lineage>
        <taxon>Bacteria</taxon>
        <taxon>Pseudomonadati</taxon>
        <taxon>Pseudomonadota</taxon>
        <taxon>Betaproteobacteria</taxon>
        <taxon>Burkholderiales</taxon>
        <taxon>Comamonadaceae</taxon>
        <taxon>Variovorax</taxon>
    </lineage>
</organism>
<dbReference type="SUPFAM" id="SSF89796">
    <property type="entry name" value="CoA-transferase family III (CaiB/BaiF)"/>
    <property type="match status" value="1"/>
</dbReference>
<name>A0ABU8VQB6_9BURK</name>
<dbReference type="InterPro" id="IPR023606">
    <property type="entry name" value="CoA-Trfase_III_dom_1_sf"/>
</dbReference>
<comment type="caution">
    <text evidence="2">The sequence shown here is derived from an EMBL/GenBank/DDBJ whole genome shotgun (WGS) entry which is preliminary data.</text>
</comment>
<dbReference type="Gene3D" id="3.40.50.10540">
    <property type="entry name" value="Crotonobetainyl-coa:carnitine coa-transferase, domain 1"/>
    <property type="match status" value="1"/>
</dbReference>
<accession>A0ABU8VQB6</accession>
<reference evidence="2 3" key="1">
    <citation type="submission" date="2024-03" db="EMBL/GenBank/DDBJ databases">
        <title>Novel species of the genus Variovorax.</title>
        <authorList>
            <person name="Liu Q."/>
            <person name="Xin Y.-H."/>
        </authorList>
    </citation>
    <scope>NUCLEOTIDE SEQUENCE [LARGE SCALE GENOMIC DNA]</scope>
    <source>
        <strain evidence="2 3">KACC 18899</strain>
    </source>
</reference>
<dbReference type="InterPro" id="IPR003673">
    <property type="entry name" value="CoA-Trfase_fam_III"/>
</dbReference>
<evidence type="ECO:0000313" key="2">
    <source>
        <dbReference type="EMBL" id="MEJ8815857.1"/>
    </source>
</evidence>
<dbReference type="GO" id="GO:0016740">
    <property type="term" value="F:transferase activity"/>
    <property type="evidence" value="ECO:0007669"/>
    <property type="project" value="UniProtKB-KW"/>
</dbReference>
<dbReference type="Proteomes" id="UP001365846">
    <property type="component" value="Unassembled WGS sequence"/>
</dbReference>
<dbReference type="PANTHER" id="PTHR48228">
    <property type="entry name" value="SUCCINYL-COA--D-CITRAMALATE COA-TRANSFERASE"/>
    <property type="match status" value="1"/>
</dbReference>
<keyword evidence="1 2" id="KW-0808">Transferase</keyword>
<evidence type="ECO:0000256" key="1">
    <source>
        <dbReference type="ARBA" id="ARBA00022679"/>
    </source>
</evidence>
<evidence type="ECO:0000313" key="3">
    <source>
        <dbReference type="Proteomes" id="UP001365846"/>
    </source>
</evidence>
<proteinExistence type="predicted"/>
<dbReference type="PANTHER" id="PTHR48228:SF6">
    <property type="entry name" value="L-CARNITINE COA-TRANSFERASE"/>
    <property type="match status" value="1"/>
</dbReference>